<dbReference type="AlphaFoldDB" id="A0A8J8MGP6"/>
<evidence type="ECO:0000313" key="1">
    <source>
        <dbReference type="EMBL" id="QUI21264.1"/>
    </source>
</evidence>
<keyword evidence="2" id="KW-1185">Reference proteome</keyword>
<sequence>MKDFIVLMAVLILLLPFPLQYALEQYNHHQKAEIQSYVYSAKEKARQEGYFTTAIKKELVDKIIANFHINESEILITTDNTRKYRTNQFNEAELIYYRIEVPIKGIIAAPAIWGIKDADNKATYIIEGHATSEAIPLP</sequence>
<dbReference type="Proteomes" id="UP000683246">
    <property type="component" value="Chromosome"/>
</dbReference>
<protein>
    <submittedName>
        <fullName evidence="1">Uncharacterized protein</fullName>
    </submittedName>
</protein>
<dbReference type="EMBL" id="CP058649">
    <property type="protein sequence ID" value="QUI21264.1"/>
    <property type="molecule type" value="Genomic_DNA"/>
</dbReference>
<evidence type="ECO:0000313" key="2">
    <source>
        <dbReference type="Proteomes" id="UP000683246"/>
    </source>
</evidence>
<name>A0A8J8MGP6_9FIRM</name>
<gene>
    <name evidence="1" type="ORF">HZI73_02740</name>
</gene>
<proteinExistence type="predicted"/>
<organism evidence="1 2">
    <name type="scientific">Vallitalea pronyensis</name>
    <dbReference type="NCBI Taxonomy" id="1348613"/>
    <lineage>
        <taxon>Bacteria</taxon>
        <taxon>Bacillati</taxon>
        <taxon>Bacillota</taxon>
        <taxon>Clostridia</taxon>
        <taxon>Lachnospirales</taxon>
        <taxon>Vallitaleaceae</taxon>
        <taxon>Vallitalea</taxon>
    </lineage>
</organism>
<reference evidence="1" key="1">
    <citation type="submission" date="2020-07" db="EMBL/GenBank/DDBJ databases">
        <title>Vallitalea pronyensis genome.</title>
        <authorList>
            <person name="Postec A."/>
        </authorList>
    </citation>
    <scope>NUCLEOTIDE SEQUENCE</scope>
    <source>
        <strain evidence="1">FatNI3</strain>
    </source>
</reference>
<accession>A0A8J8MGP6</accession>
<dbReference type="RefSeq" id="WP_212696729.1">
    <property type="nucleotide sequence ID" value="NZ_CP058649.1"/>
</dbReference>
<dbReference type="KEGG" id="vpy:HZI73_02740"/>